<protein>
    <submittedName>
        <fullName evidence="10">Chemotaxis protein MotB</fullName>
    </submittedName>
</protein>
<dbReference type="EMBL" id="FOGB01000002">
    <property type="protein sequence ID" value="SEQ29470.1"/>
    <property type="molecule type" value="Genomic_DNA"/>
</dbReference>
<sequence>MSDEELECPPCPAGLPGWLATFADLMSLLMCFFVLLLSFSEMDVLKFKQLAGSMREAFGVQNQIKVQDIPKGTSIIAQEFSPGRPEPTPLNEVRQMTLNNDLQTLDVRTQEGESDISDKLEGETADKLQQMLQQMEAQAEAAAKKEAVEFAAALRQEIGQGSVEVDTDGRKIVIRVKEKGSFDSGSAELKFAYIPVIAKIRDVLLNVGGKVAIEGHTDNIPVSGGQYESNWGLSTARALAVGHELFADPRIDQSRFTIIGYADTKPLAPNNTAENRSMNRRVEIIIQKGDDPEALKKLKAQGANDKEFGPLEPQEVF</sequence>
<evidence type="ECO:0000256" key="8">
    <source>
        <dbReference type="SAM" id="Phobius"/>
    </source>
</evidence>
<evidence type="ECO:0000256" key="4">
    <source>
        <dbReference type="ARBA" id="ARBA00022692"/>
    </source>
</evidence>
<dbReference type="AlphaFoldDB" id="A0A1H9EUR5"/>
<keyword evidence="6 7" id="KW-0472">Membrane</keyword>
<organism evidence="10 11">
    <name type="scientific">Amphritea atlantica</name>
    <dbReference type="NCBI Taxonomy" id="355243"/>
    <lineage>
        <taxon>Bacteria</taxon>
        <taxon>Pseudomonadati</taxon>
        <taxon>Pseudomonadota</taxon>
        <taxon>Gammaproteobacteria</taxon>
        <taxon>Oceanospirillales</taxon>
        <taxon>Oceanospirillaceae</taxon>
        <taxon>Amphritea</taxon>
    </lineage>
</organism>
<dbReference type="STRING" id="355243.SAMN03080615_01085"/>
<dbReference type="SUPFAM" id="SSF103088">
    <property type="entry name" value="OmpA-like"/>
    <property type="match status" value="1"/>
</dbReference>
<gene>
    <name evidence="10" type="ORF">SAMN03080615_01085</name>
</gene>
<dbReference type="CDD" id="cd07185">
    <property type="entry name" value="OmpA_C-like"/>
    <property type="match status" value="1"/>
</dbReference>
<dbReference type="NCBIfam" id="NF006508">
    <property type="entry name" value="PRK08944.1"/>
    <property type="match status" value="1"/>
</dbReference>
<evidence type="ECO:0000259" key="9">
    <source>
        <dbReference type="PROSITE" id="PS51123"/>
    </source>
</evidence>
<evidence type="ECO:0000313" key="11">
    <source>
        <dbReference type="Proteomes" id="UP000198749"/>
    </source>
</evidence>
<name>A0A1H9EUR5_9GAMM</name>
<reference evidence="11" key="1">
    <citation type="submission" date="2016-10" db="EMBL/GenBank/DDBJ databases">
        <authorList>
            <person name="Varghese N."/>
            <person name="Submissions S."/>
        </authorList>
    </citation>
    <scope>NUCLEOTIDE SEQUENCE [LARGE SCALE GENOMIC DNA]</scope>
    <source>
        <strain evidence="11">DSM 18887</strain>
    </source>
</reference>
<keyword evidence="3" id="KW-1003">Cell membrane</keyword>
<dbReference type="PROSITE" id="PS51123">
    <property type="entry name" value="OMPA_2"/>
    <property type="match status" value="1"/>
</dbReference>
<proteinExistence type="inferred from homology"/>
<feature type="domain" description="OmpA-like" evidence="9">
    <location>
        <begin position="169"/>
        <end position="290"/>
    </location>
</feature>
<evidence type="ECO:0000256" key="3">
    <source>
        <dbReference type="ARBA" id="ARBA00022475"/>
    </source>
</evidence>
<dbReference type="Proteomes" id="UP000198749">
    <property type="component" value="Unassembled WGS sequence"/>
</dbReference>
<dbReference type="PANTHER" id="PTHR30329">
    <property type="entry name" value="STATOR ELEMENT OF FLAGELLAR MOTOR COMPLEX"/>
    <property type="match status" value="1"/>
</dbReference>
<dbReference type="PANTHER" id="PTHR30329:SF21">
    <property type="entry name" value="LIPOPROTEIN YIAD-RELATED"/>
    <property type="match status" value="1"/>
</dbReference>
<dbReference type="GO" id="GO:0005886">
    <property type="term" value="C:plasma membrane"/>
    <property type="evidence" value="ECO:0007669"/>
    <property type="project" value="UniProtKB-SubCell"/>
</dbReference>
<dbReference type="InterPro" id="IPR025713">
    <property type="entry name" value="MotB-like_N_dom"/>
</dbReference>
<evidence type="ECO:0000256" key="2">
    <source>
        <dbReference type="ARBA" id="ARBA00008914"/>
    </source>
</evidence>
<comment type="subcellular location">
    <subcellularLocation>
        <location evidence="1">Cell membrane</location>
        <topology evidence="1">Single-pass membrane protein</topology>
    </subcellularLocation>
</comment>
<evidence type="ECO:0000256" key="6">
    <source>
        <dbReference type="ARBA" id="ARBA00023136"/>
    </source>
</evidence>
<keyword evidence="5 8" id="KW-1133">Transmembrane helix</keyword>
<accession>A0A1H9EUR5</accession>
<dbReference type="Gene3D" id="3.30.1330.60">
    <property type="entry name" value="OmpA-like domain"/>
    <property type="match status" value="1"/>
</dbReference>
<dbReference type="Pfam" id="PF13677">
    <property type="entry name" value="MotB_plug"/>
    <property type="match status" value="1"/>
</dbReference>
<evidence type="ECO:0000256" key="7">
    <source>
        <dbReference type="PROSITE-ProRule" id="PRU00473"/>
    </source>
</evidence>
<comment type="similarity">
    <text evidence="2">Belongs to the MotB family.</text>
</comment>
<dbReference type="Pfam" id="PF00691">
    <property type="entry name" value="OmpA"/>
    <property type="match status" value="1"/>
</dbReference>
<keyword evidence="11" id="KW-1185">Reference proteome</keyword>
<feature type="transmembrane region" description="Helical" evidence="8">
    <location>
        <begin position="15"/>
        <end position="39"/>
    </location>
</feature>
<dbReference type="RefSeq" id="WP_091354993.1">
    <property type="nucleotide sequence ID" value="NZ_AP025284.1"/>
</dbReference>
<keyword evidence="4 8" id="KW-0812">Transmembrane</keyword>
<dbReference type="InterPro" id="IPR036737">
    <property type="entry name" value="OmpA-like_sf"/>
</dbReference>
<evidence type="ECO:0000256" key="1">
    <source>
        <dbReference type="ARBA" id="ARBA00004162"/>
    </source>
</evidence>
<dbReference type="OrthoDB" id="9815217at2"/>
<evidence type="ECO:0000256" key="5">
    <source>
        <dbReference type="ARBA" id="ARBA00022989"/>
    </source>
</evidence>
<dbReference type="InterPro" id="IPR006665">
    <property type="entry name" value="OmpA-like"/>
</dbReference>
<dbReference type="InterPro" id="IPR050330">
    <property type="entry name" value="Bact_OuterMem_StrucFunc"/>
</dbReference>
<evidence type="ECO:0000313" key="10">
    <source>
        <dbReference type="EMBL" id="SEQ29470.1"/>
    </source>
</evidence>